<evidence type="ECO:0000256" key="1">
    <source>
        <dbReference type="SAM" id="MobiDB-lite"/>
    </source>
</evidence>
<dbReference type="Pfam" id="PF13384">
    <property type="entry name" value="HTH_23"/>
    <property type="match status" value="1"/>
</dbReference>
<reference evidence="3 4" key="1">
    <citation type="submission" date="2019-02" db="EMBL/GenBank/DDBJ databases">
        <title>Deep-cultivation of Planctomycetes and their phenomic and genomic characterization uncovers novel biology.</title>
        <authorList>
            <person name="Wiegand S."/>
            <person name="Jogler M."/>
            <person name="Boedeker C."/>
            <person name="Pinto D."/>
            <person name="Vollmers J."/>
            <person name="Rivas-Marin E."/>
            <person name="Kohn T."/>
            <person name="Peeters S.H."/>
            <person name="Heuer A."/>
            <person name="Rast P."/>
            <person name="Oberbeckmann S."/>
            <person name="Bunk B."/>
            <person name="Jeske O."/>
            <person name="Meyerdierks A."/>
            <person name="Storesund J.E."/>
            <person name="Kallscheuer N."/>
            <person name="Luecker S."/>
            <person name="Lage O.M."/>
            <person name="Pohl T."/>
            <person name="Merkel B.J."/>
            <person name="Hornburger P."/>
            <person name="Mueller R.-W."/>
            <person name="Bruemmer F."/>
            <person name="Labrenz M."/>
            <person name="Spormann A.M."/>
            <person name="Op Den Camp H."/>
            <person name="Overmann J."/>
            <person name="Amann R."/>
            <person name="Jetten M.S.M."/>
            <person name="Mascher T."/>
            <person name="Medema M.H."/>
            <person name="Devos D.P."/>
            <person name="Kaster A.-K."/>
            <person name="Ovreas L."/>
            <person name="Rohde M."/>
            <person name="Galperin M.Y."/>
            <person name="Jogler C."/>
        </authorList>
    </citation>
    <scope>NUCLEOTIDE SEQUENCE [LARGE SCALE GENOMIC DNA]</scope>
    <source>
        <strain evidence="3 4">Pla111</strain>
    </source>
</reference>
<feature type="domain" description="Winged helix-turn helix" evidence="2">
    <location>
        <begin position="91"/>
        <end position="147"/>
    </location>
</feature>
<name>A0A5C5VYR4_9BACT</name>
<dbReference type="InterPro" id="IPR009057">
    <property type="entry name" value="Homeodomain-like_sf"/>
</dbReference>
<evidence type="ECO:0000313" key="3">
    <source>
        <dbReference type="EMBL" id="TWT43103.1"/>
    </source>
</evidence>
<organism evidence="3 4">
    <name type="scientific">Botrimarina hoheduenensis</name>
    <dbReference type="NCBI Taxonomy" id="2528000"/>
    <lineage>
        <taxon>Bacteria</taxon>
        <taxon>Pseudomonadati</taxon>
        <taxon>Planctomycetota</taxon>
        <taxon>Planctomycetia</taxon>
        <taxon>Pirellulales</taxon>
        <taxon>Lacipirellulaceae</taxon>
        <taxon>Botrimarina</taxon>
    </lineage>
</organism>
<accession>A0A5C5VYR4</accession>
<feature type="region of interest" description="Disordered" evidence="1">
    <location>
        <begin position="49"/>
        <end position="69"/>
    </location>
</feature>
<dbReference type="InterPro" id="IPR025959">
    <property type="entry name" value="Winged_HTH_dom"/>
</dbReference>
<proteinExistence type="predicted"/>
<dbReference type="RefSeq" id="WP_146573948.1">
    <property type="nucleotide sequence ID" value="NZ_SJPH01000004.1"/>
</dbReference>
<comment type="caution">
    <text evidence="3">The sequence shown here is derived from an EMBL/GenBank/DDBJ whole genome shotgun (WGS) entry which is preliminary data.</text>
</comment>
<dbReference type="Proteomes" id="UP000318995">
    <property type="component" value="Unassembled WGS sequence"/>
</dbReference>
<dbReference type="AlphaFoldDB" id="A0A5C5VYR4"/>
<dbReference type="InterPro" id="IPR047655">
    <property type="entry name" value="Transpos_IS630-like"/>
</dbReference>
<keyword evidence="4" id="KW-1185">Reference proteome</keyword>
<dbReference type="SUPFAM" id="SSF46689">
    <property type="entry name" value="Homeodomain-like"/>
    <property type="match status" value="1"/>
</dbReference>
<sequence length="176" mass="19700">MRPQGSAAELEARRRRAAACFQAGESVRTVAERFGVDRSSAKRWRRAWREGGEEGLAAKPHPGGKRKLTDPQRDELVDLIVAGPREAGFPTDLWTCARVAELIENRFGVEYNAGHLARMLRQLGFTPQKPRTVAREQDPDAVEHWRRVEWVRIKKKPADGAPASSSSTKRASCSSR</sequence>
<dbReference type="EMBL" id="SJPH01000004">
    <property type="protein sequence ID" value="TWT43103.1"/>
    <property type="molecule type" value="Genomic_DNA"/>
</dbReference>
<protein>
    <submittedName>
        <fullName evidence="3">Transposase</fullName>
    </submittedName>
</protein>
<dbReference type="Pfam" id="PF13592">
    <property type="entry name" value="HTH_33"/>
    <property type="match status" value="1"/>
</dbReference>
<dbReference type="OrthoDB" id="5511137at2"/>
<evidence type="ECO:0000259" key="2">
    <source>
        <dbReference type="Pfam" id="PF13592"/>
    </source>
</evidence>
<gene>
    <name evidence="3" type="ORF">Pla111_20530</name>
</gene>
<feature type="compositionally biased region" description="Low complexity" evidence="1">
    <location>
        <begin position="161"/>
        <end position="176"/>
    </location>
</feature>
<feature type="region of interest" description="Disordered" evidence="1">
    <location>
        <begin position="156"/>
        <end position="176"/>
    </location>
</feature>
<evidence type="ECO:0000313" key="4">
    <source>
        <dbReference type="Proteomes" id="UP000318995"/>
    </source>
</evidence>
<dbReference type="NCBIfam" id="NF033545">
    <property type="entry name" value="transpos_IS630"/>
    <property type="match status" value="1"/>
</dbReference>